<feature type="compositionally biased region" description="Polar residues" evidence="1">
    <location>
        <begin position="52"/>
        <end position="61"/>
    </location>
</feature>
<dbReference type="InterPro" id="IPR025419">
    <property type="entry name" value="DUF4142"/>
</dbReference>
<protein>
    <submittedName>
        <fullName evidence="3">Putative membrane protein</fullName>
    </submittedName>
</protein>
<accession>A0A1H3X7I4</accession>
<feature type="domain" description="DUF4142" evidence="2">
    <location>
        <begin position="81"/>
        <end position="213"/>
    </location>
</feature>
<dbReference type="PROSITE" id="PS51257">
    <property type="entry name" value="PROKAR_LIPOPROTEIN"/>
    <property type="match status" value="1"/>
</dbReference>
<gene>
    <name evidence="3" type="ORF">SAMN05443550_101526</name>
</gene>
<dbReference type="Proteomes" id="UP000198850">
    <property type="component" value="Unassembled WGS sequence"/>
</dbReference>
<feature type="region of interest" description="Disordered" evidence="1">
    <location>
        <begin position="22"/>
        <end position="78"/>
    </location>
</feature>
<dbReference type="Pfam" id="PF13628">
    <property type="entry name" value="DUF4142"/>
    <property type="match status" value="1"/>
</dbReference>
<reference evidence="3 4" key="1">
    <citation type="submission" date="2016-10" db="EMBL/GenBank/DDBJ databases">
        <authorList>
            <person name="de Groot N.N."/>
        </authorList>
    </citation>
    <scope>NUCLEOTIDE SEQUENCE [LARGE SCALE GENOMIC DNA]</scope>
    <source>
        <strain evidence="3 4">DSM 19033</strain>
    </source>
</reference>
<dbReference type="InterPro" id="IPR012347">
    <property type="entry name" value="Ferritin-like"/>
</dbReference>
<organism evidence="3 4">
    <name type="scientific">Pedobacter hartonius</name>
    <dbReference type="NCBI Taxonomy" id="425514"/>
    <lineage>
        <taxon>Bacteria</taxon>
        <taxon>Pseudomonadati</taxon>
        <taxon>Bacteroidota</taxon>
        <taxon>Sphingobacteriia</taxon>
        <taxon>Sphingobacteriales</taxon>
        <taxon>Sphingobacteriaceae</taxon>
        <taxon>Pedobacter</taxon>
    </lineage>
</organism>
<dbReference type="AlphaFoldDB" id="A0A1H3X7I4"/>
<dbReference type="STRING" id="425514.SAMN05443550_101526"/>
<evidence type="ECO:0000313" key="3">
    <source>
        <dbReference type="EMBL" id="SDZ95223.1"/>
    </source>
</evidence>
<evidence type="ECO:0000256" key="1">
    <source>
        <dbReference type="SAM" id="MobiDB-lite"/>
    </source>
</evidence>
<name>A0A1H3X7I4_9SPHI</name>
<dbReference type="Gene3D" id="1.20.1260.10">
    <property type="match status" value="1"/>
</dbReference>
<dbReference type="EMBL" id="FNRA01000001">
    <property type="protein sequence ID" value="SDZ95223.1"/>
    <property type="molecule type" value="Genomic_DNA"/>
</dbReference>
<dbReference type="RefSeq" id="WP_175470459.1">
    <property type="nucleotide sequence ID" value="NZ_FNRA01000001.1"/>
</dbReference>
<sequence>MKTLNLFGLLIAGACTLQACHSPESRAGSGDSAMKDSSKTDTAGGAVPMGSSPEQGDSSNAGGMATKTGDVTNQSKVDGDEATFMTKAAIGGMMEVDAGKMALKSTNPKVKAFAAQMVADHSKANAELKALALNKKIILPAEYPAEEKAHLEAMKNMKGADFDKHYIDMMVTDHDKTIALFKTGSQAQDKAVKDFANKTIPVITGHFEKAKAIQAGLK</sequence>
<evidence type="ECO:0000313" key="4">
    <source>
        <dbReference type="Proteomes" id="UP000198850"/>
    </source>
</evidence>
<keyword evidence="4" id="KW-1185">Reference proteome</keyword>
<dbReference type="PANTHER" id="PTHR38593:SF1">
    <property type="entry name" value="BLR2558 PROTEIN"/>
    <property type="match status" value="1"/>
</dbReference>
<proteinExistence type="predicted"/>
<dbReference type="PANTHER" id="PTHR38593">
    <property type="entry name" value="BLR2558 PROTEIN"/>
    <property type="match status" value="1"/>
</dbReference>
<evidence type="ECO:0000259" key="2">
    <source>
        <dbReference type="Pfam" id="PF13628"/>
    </source>
</evidence>